<dbReference type="Proteomes" id="UP001610990">
    <property type="component" value="Unassembled WGS sequence"/>
</dbReference>
<organism evidence="1 2">
    <name type="scientific">Streptomyces celluloflavus</name>
    <dbReference type="NCBI Taxonomy" id="58344"/>
    <lineage>
        <taxon>Bacteria</taxon>
        <taxon>Bacillati</taxon>
        <taxon>Actinomycetota</taxon>
        <taxon>Actinomycetes</taxon>
        <taxon>Kitasatosporales</taxon>
        <taxon>Streptomycetaceae</taxon>
        <taxon>Streptomyces</taxon>
    </lineage>
</organism>
<dbReference type="GeneID" id="97379230"/>
<evidence type="ECO:0000313" key="1">
    <source>
        <dbReference type="EMBL" id="MFH8583974.1"/>
    </source>
</evidence>
<evidence type="ECO:0000313" key="2">
    <source>
        <dbReference type="Proteomes" id="UP001610990"/>
    </source>
</evidence>
<dbReference type="EMBL" id="JBIRGH010000003">
    <property type="protein sequence ID" value="MFH8583974.1"/>
    <property type="molecule type" value="Genomic_DNA"/>
</dbReference>
<comment type="caution">
    <text evidence="1">The sequence shown here is derived from an EMBL/GenBank/DDBJ whole genome shotgun (WGS) entry which is preliminary data.</text>
</comment>
<dbReference type="RefSeq" id="WP_165484774.1">
    <property type="nucleotide sequence ID" value="NZ_CP108413.1"/>
</dbReference>
<gene>
    <name evidence="1" type="ORF">ACH4GP_06190</name>
</gene>
<reference evidence="1 2" key="1">
    <citation type="submission" date="2024-10" db="EMBL/GenBank/DDBJ databases">
        <title>The Natural Products Discovery Center: Release of the First 8490 Sequenced Strains for Exploring Actinobacteria Biosynthetic Diversity.</title>
        <authorList>
            <person name="Kalkreuter E."/>
            <person name="Kautsar S.A."/>
            <person name="Yang D."/>
            <person name="Bader C.D."/>
            <person name="Teijaro C.N."/>
            <person name="Fluegel L."/>
            <person name="Davis C.M."/>
            <person name="Simpson J.R."/>
            <person name="Lauterbach L."/>
            <person name="Steele A.D."/>
            <person name="Gui C."/>
            <person name="Meng S."/>
            <person name="Li G."/>
            <person name="Viehrig K."/>
            <person name="Ye F."/>
            <person name="Su P."/>
            <person name="Kiefer A.F."/>
            <person name="Nichols A."/>
            <person name="Cepeda A.J."/>
            <person name="Yan W."/>
            <person name="Fan B."/>
            <person name="Jiang Y."/>
            <person name="Adhikari A."/>
            <person name="Zheng C.-J."/>
            <person name="Schuster L."/>
            <person name="Cowan T.M."/>
            <person name="Smanski M.J."/>
            <person name="Chevrette M.G."/>
            <person name="De Carvalho L.P.S."/>
            <person name="Shen B."/>
        </authorList>
    </citation>
    <scope>NUCLEOTIDE SEQUENCE [LARGE SCALE GENOMIC DNA]</scope>
    <source>
        <strain evidence="1 2">NPDC018013</strain>
    </source>
</reference>
<accession>A0ABW7RAE4</accession>
<protein>
    <submittedName>
        <fullName evidence="1">Uncharacterized protein</fullName>
    </submittedName>
</protein>
<sequence>MGWSVASANCAIRDFMAERAGRPLSPDEQAEYEALLAAWVTAVQRQPANATD</sequence>
<name>A0ABW7RAE4_9ACTN</name>
<proteinExistence type="predicted"/>
<keyword evidence="2" id="KW-1185">Reference proteome</keyword>